<sequence>MEPKRTISNKPVSGKKQSKDRNLSKTSLPVEYYWNSTAWMQVSIWNDWIPLRHNIENCSFKIVSRLLTFNN</sequence>
<accession>A0A8H3MB18</accession>
<organism evidence="2 3">
    <name type="scientific">Rhizophagus clarus</name>
    <dbReference type="NCBI Taxonomy" id="94130"/>
    <lineage>
        <taxon>Eukaryota</taxon>
        <taxon>Fungi</taxon>
        <taxon>Fungi incertae sedis</taxon>
        <taxon>Mucoromycota</taxon>
        <taxon>Glomeromycotina</taxon>
        <taxon>Glomeromycetes</taxon>
        <taxon>Glomerales</taxon>
        <taxon>Glomeraceae</taxon>
        <taxon>Rhizophagus</taxon>
    </lineage>
</organism>
<dbReference type="Proteomes" id="UP000615446">
    <property type="component" value="Unassembled WGS sequence"/>
</dbReference>
<feature type="compositionally biased region" description="Polar residues" evidence="1">
    <location>
        <begin position="1"/>
        <end position="11"/>
    </location>
</feature>
<evidence type="ECO:0000256" key="1">
    <source>
        <dbReference type="SAM" id="MobiDB-lite"/>
    </source>
</evidence>
<dbReference type="OrthoDB" id="2439524at2759"/>
<dbReference type="AlphaFoldDB" id="A0A8H3MB18"/>
<protein>
    <recommendedName>
        <fullName evidence="4">DDE-1 domain-containing protein</fullName>
    </recommendedName>
</protein>
<feature type="region of interest" description="Disordered" evidence="1">
    <location>
        <begin position="1"/>
        <end position="23"/>
    </location>
</feature>
<name>A0A8H3MB18_9GLOM</name>
<reference evidence="2" key="1">
    <citation type="submission" date="2019-10" db="EMBL/GenBank/DDBJ databases">
        <title>Conservation and host-specific expression of non-tandemly repeated heterogenous ribosome RNA gene in arbuscular mycorrhizal fungi.</title>
        <authorList>
            <person name="Maeda T."/>
            <person name="Kobayashi Y."/>
            <person name="Nakagawa T."/>
            <person name="Ezawa T."/>
            <person name="Yamaguchi K."/>
            <person name="Bino T."/>
            <person name="Nishimoto Y."/>
            <person name="Shigenobu S."/>
            <person name="Kawaguchi M."/>
        </authorList>
    </citation>
    <scope>NUCLEOTIDE SEQUENCE</scope>
    <source>
        <strain evidence="2">HR1</strain>
    </source>
</reference>
<proteinExistence type="predicted"/>
<evidence type="ECO:0008006" key="4">
    <source>
        <dbReference type="Google" id="ProtNLM"/>
    </source>
</evidence>
<evidence type="ECO:0000313" key="2">
    <source>
        <dbReference type="EMBL" id="GES99689.1"/>
    </source>
</evidence>
<evidence type="ECO:0000313" key="3">
    <source>
        <dbReference type="Proteomes" id="UP000615446"/>
    </source>
</evidence>
<dbReference type="EMBL" id="BLAL01000283">
    <property type="protein sequence ID" value="GES99689.1"/>
    <property type="molecule type" value="Genomic_DNA"/>
</dbReference>
<comment type="caution">
    <text evidence="2">The sequence shown here is derived from an EMBL/GenBank/DDBJ whole genome shotgun (WGS) entry which is preliminary data.</text>
</comment>
<gene>
    <name evidence="2" type="ORF">RCL2_002617400</name>
</gene>